<gene>
    <name evidence="1" type="ORF">PG991_010407</name>
</gene>
<dbReference type="EMBL" id="JAQQWI010000015">
    <property type="protein sequence ID" value="KAK8013032.1"/>
    <property type="molecule type" value="Genomic_DNA"/>
</dbReference>
<name>A0ABR1RIC2_9PEZI</name>
<accession>A0ABR1RIC2</accession>
<proteinExistence type="predicted"/>
<evidence type="ECO:0000313" key="2">
    <source>
        <dbReference type="Proteomes" id="UP001396898"/>
    </source>
</evidence>
<sequence length="66" mass="7437">MVVVRTGAPLAQARTFGRPKTVWPHSPDYPNYITDLDPCAKIHQPGRLTRLPSILQRFSPGQRIRG</sequence>
<evidence type="ECO:0000313" key="1">
    <source>
        <dbReference type="EMBL" id="KAK8013032.1"/>
    </source>
</evidence>
<reference evidence="1 2" key="1">
    <citation type="submission" date="2023-01" db="EMBL/GenBank/DDBJ databases">
        <title>Analysis of 21 Apiospora genomes using comparative genomics revels a genus with tremendous synthesis potential of carbohydrate active enzymes and secondary metabolites.</title>
        <authorList>
            <person name="Sorensen T."/>
        </authorList>
    </citation>
    <scope>NUCLEOTIDE SEQUENCE [LARGE SCALE GENOMIC DNA]</scope>
    <source>
        <strain evidence="1 2">CBS 20057</strain>
    </source>
</reference>
<organism evidence="1 2">
    <name type="scientific">Apiospora marii</name>
    <dbReference type="NCBI Taxonomy" id="335849"/>
    <lineage>
        <taxon>Eukaryota</taxon>
        <taxon>Fungi</taxon>
        <taxon>Dikarya</taxon>
        <taxon>Ascomycota</taxon>
        <taxon>Pezizomycotina</taxon>
        <taxon>Sordariomycetes</taxon>
        <taxon>Xylariomycetidae</taxon>
        <taxon>Amphisphaeriales</taxon>
        <taxon>Apiosporaceae</taxon>
        <taxon>Apiospora</taxon>
    </lineage>
</organism>
<dbReference type="Proteomes" id="UP001396898">
    <property type="component" value="Unassembled WGS sequence"/>
</dbReference>
<protein>
    <submittedName>
        <fullName evidence="1">Uncharacterized protein</fullName>
    </submittedName>
</protein>
<keyword evidence="2" id="KW-1185">Reference proteome</keyword>
<comment type="caution">
    <text evidence="1">The sequence shown here is derived from an EMBL/GenBank/DDBJ whole genome shotgun (WGS) entry which is preliminary data.</text>
</comment>